<proteinExistence type="predicted"/>
<protein>
    <recommendedName>
        <fullName evidence="3">Prolyl 4-hydroxylase alpha subunit Fe(2+) 2OG dioxygenase domain-containing protein</fullName>
    </recommendedName>
</protein>
<dbReference type="AlphaFoldDB" id="A0A815UAM1"/>
<sequence>MKCIEERSARFQGNLDLEYLEPLQVVKYTSEQEIPFHKSAHAKSCDILVSDEKSMKSGLRFRPTSENSIFWYNVDEQGKGDVSTYHAGRPPKDGGLKIGLNTWTRSKKITTKKRKDVM</sequence>
<organism evidence="1 2">
    <name type="scientific">Adineta ricciae</name>
    <name type="common">Rotifer</name>
    <dbReference type="NCBI Taxonomy" id="249248"/>
    <lineage>
        <taxon>Eukaryota</taxon>
        <taxon>Metazoa</taxon>
        <taxon>Spiralia</taxon>
        <taxon>Gnathifera</taxon>
        <taxon>Rotifera</taxon>
        <taxon>Eurotatoria</taxon>
        <taxon>Bdelloidea</taxon>
        <taxon>Adinetida</taxon>
        <taxon>Adinetidae</taxon>
        <taxon>Adineta</taxon>
    </lineage>
</organism>
<dbReference type="EMBL" id="CAJNOR010004626">
    <property type="protein sequence ID" value="CAF1516921.1"/>
    <property type="molecule type" value="Genomic_DNA"/>
</dbReference>
<evidence type="ECO:0008006" key="3">
    <source>
        <dbReference type="Google" id="ProtNLM"/>
    </source>
</evidence>
<keyword evidence="2" id="KW-1185">Reference proteome</keyword>
<accession>A0A815UAM1</accession>
<reference evidence="1" key="1">
    <citation type="submission" date="2021-02" db="EMBL/GenBank/DDBJ databases">
        <authorList>
            <person name="Nowell W R."/>
        </authorList>
    </citation>
    <scope>NUCLEOTIDE SEQUENCE</scope>
</reference>
<dbReference type="Gene3D" id="2.60.120.620">
    <property type="entry name" value="q2cbj1_9rhob like domain"/>
    <property type="match status" value="1"/>
</dbReference>
<evidence type="ECO:0000313" key="1">
    <source>
        <dbReference type="EMBL" id="CAF1516921.1"/>
    </source>
</evidence>
<name>A0A815UAM1_ADIRI</name>
<evidence type="ECO:0000313" key="2">
    <source>
        <dbReference type="Proteomes" id="UP000663828"/>
    </source>
</evidence>
<gene>
    <name evidence="1" type="ORF">XAT740_LOCUS40555</name>
</gene>
<dbReference type="Proteomes" id="UP000663828">
    <property type="component" value="Unassembled WGS sequence"/>
</dbReference>
<comment type="caution">
    <text evidence="1">The sequence shown here is derived from an EMBL/GenBank/DDBJ whole genome shotgun (WGS) entry which is preliminary data.</text>
</comment>